<evidence type="ECO:0000256" key="6">
    <source>
        <dbReference type="ARBA" id="ARBA00023242"/>
    </source>
</evidence>
<evidence type="ECO:0000256" key="1">
    <source>
        <dbReference type="ARBA" id="ARBA00004604"/>
    </source>
</evidence>
<evidence type="ECO:0000256" key="5">
    <source>
        <dbReference type="ARBA" id="ARBA00022737"/>
    </source>
</evidence>
<feature type="repeat" description="WD" evidence="9">
    <location>
        <begin position="336"/>
        <end position="377"/>
    </location>
</feature>
<feature type="region of interest" description="Disordered" evidence="10">
    <location>
        <begin position="479"/>
        <end position="516"/>
    </location>
</feature>
<dbReference type="InterPro" id="IPR019775">
    <property type="entry name" value="WD40_repeat_CS"/>
</dbReference>
<name>A0ABD3QIY4_9STRA</name>
<dbReference type="Pfam" id="PF00400">
    <property type="entry name" value="WD40"/>
    <property type="match status" value="3"/>
</dbReference>
<dbReference type="InterPro" id="IPR001680">
    <property type="entry name" value="WD40_rpt"/>
</dbReference>
<gene>
    <name evidence="12" type="ORF">HJC23_013916</name>
</gene>
<accession>A0ABD3QIY4</accession>
<evidence type="ECO:0000256" key="9">
    <source>
        <dbReference type="PROSITE-ProRule" id="PRU00221"/>
    </source>
</evidence>
<sequence length="516" mass="57417">MKVKALSRSQSSTTRSTPSDLRPLHKNLNPTSHPLPRAREYTRALTAAKLDRMFANPFVGELKGGHVDGVNCLAVCRTNLLPVVSGGVDGTVRIWDLQSRSMVKSLDAHSRCVSGLVFGNGIGGTFYSCGEDGLVKAWNCFPQSNYGKGDEEGVDDDKRGSARKPTAKGTLHNHKRNSSKSNNHNEQESSPYGPINTYRLPATRSSHNSLSFHSIDHHWSFPQFATASSDSAIHLWDPNRSNPVTSFTNLWGSDDTVTTLRYNPAESDLIAHCSNDRGIGLHDTRTASALSKTILGMKSNCLEWNPMEPYIFVVGNEDYNAYTFDMRKLNRPTGIYKGHVGAVMSVGWSPTGTEFVTGSYDKTLRIFNVRKEAGTASHIGSSSTGVARDIYHTKRMQRVFCTAYTSDHKFILSGSDDTNLRLWKARSSEKIGQLSAREEASLQYRSALVQKYAHLPEVKRIAKSRRVPKFVKKETQMAMLQKEKRRRKEENVVKHSKPGTKSFTDEKGKLVVKTVD</sequence>
<reference evidence="12 13" key="1">
    <citation type="journal article" date="2020" name="G3 (Bethesda)">
        <title>Improved Reference Genome for Cyclotella cryptica CCMP332, a Model for Cell Wall Morphogenesis, Salinity Adaptation, and Lipid Production in Diatoms (Bacillariophyta).</title>
        <authorList>
            <person name="Roberts W.R."/>
            <person name="Downey K.M."/>
            <person name="Ruck E.C."/>
            <person name="Traller J.C."/>
            <person name="Alverson A.J."/>
        </authorList>
    </citation>
    <scope>NUCLEOTIDE SEQUENCE [LARGE SCALE GENOMIC DNA]</scope>
    <source>
        <strain evidence="12 13">CCMP332</strain>
    </source>
</reference>
<dbReference type="PROSITE" id="PS50082">
    <property type="entry name" value="WD_REPEATS_2"/>
    <property type="match status" value="3"/>
</dbReference>
<comment type="subcellular location">
    <subcellularLocation>
        <location evidence="1">Nucleus</location>
        <location evidence="1">Nucleolus</location>
    </subcellularLocation>
</comment>
<feature type="compositionally biased region" description="Basic and acidic residues" evidence="10">
    <location>
        <begin position="149"/>
        <end position="160"/>
    </location>
</feature>
<evidence type="ECO:0000256" key="7">
    <source>
        <dbReference type="ARBA" id="ARBA00023274"/>
    </source>
</evidence>
<dbReference type="AlphaFoldDB" id="A0ABD3QIY4"/>
<dbReference type="PANTHER" id="PTHR22851">
    <property type="entry name" value="U3 SMALL NUCLEOLAR RNA U3 SNORNA ASSOCIATED PROTEIN"/>
    <property type="match status" value="1"/>
</dbReference>
<keyword evidence="4 9" id="KW-0853">WD repeat</keyword>
<proteinExistence type="inferred from homology"/>
<keyword evidence="13" id="KW-1185">Reference proteome</keyword>
<comment type="caution">
    <text evidence="12">The sequence shown here is derived from an EMBL/GenBank/DDBJ whole genome shotgun (WGS) entry which is preliminary data.</text>
</comment>
<feature type="domain" description="Sof1-like protein" evidence="11">
    <location>
        <begin position="425"/>
        <end position="509"/>
    </location>
</feature>
<evidence type="ECO:0000256" key="4">
    <source>
        <dbReference type="ARBA" id="ARBA00022574"/>
    </source>
</evidence>
<dbReference type="PROSITE" id="PS00678">
    <property type="entry name" value="WD_REPEATS_1"/>
    <property type="match status" value="1"/>
</dbReference>
<dbReference type="GO" id="GO:0005730">
    <property type="term" value="C:nucleolus"/>
    <property type="evidence" value="ECO:0007669"/>
    <property type="project" value="UniProtKB-SubCell"/>
</dbReference>
<feature type="region of interest" description="Disordered" evidence="10">
    <location>
        <begin position="149"/>
        <end position="200"/>
    </location>
</feature>
<dbReference type="PROSITE" id="PS50294">
    <property type="entry name" value="WD_REPEATS_REGION"/>
    <property type="match status" value="2"/>
</dbReference>
<keyword evidence="6" id="KW-0539">Nucleus</keyword>
<evidence type="ECO:0000313" key="12">
    <source>
        <dbReference type="EMBL" id="KAL3799461.1"/>
    </source>
</evidence>
<dbReference type="InterPro" id="IPR020472">
    <property type="entry name" value="WD40_PAC1"/>
</dbReference>
<evidence type="ECO:0000256" key="3">
    <source>
        <dbReference type="ARBA" id="ARBA00021762"/>
    </source>
</evidence>
<dbReference type="SMART" id="SM00320">
    <property type="entry name" value="WD40"/>
    <property type="match status" value="7"/>
</dbReference>
<evidence type="ECO:0000313" key="13">
    <source>
        <dbReference type="Proteomes" id="UP001516023"/>
    </source>
</evidence>
<dbReference type="Gene3D" id="2.130.10.10">
    <property type="entry name" value="YVTN repeat-like/Quinoprotein amine dehydrogenase"/>
    <property type="match status" value="2"/>
</dbReference>
<feature type="repeat" description="WD" evidence="9">
    <location>
        <begin position="63"/>
        <end position="105"/>
    </location>
</feature>
<dbReference type="Proteomes" id="UP001516023">
    <property type="component" value="Unassembled WGS sequence"/>
</dbReference>
<feature type="region of interest" description="Disordered" evidence="10">
    <location>
        <begin position="1"/>
        <end position="38"/>
    </location>
</feature>
<dbReference type="EMBL" id="JABMIG020000039">
    <property type="protein sequence ID" value="KAL3799461.1"/>
    <property type="molecule type" value="Genomic_DNA"/>
</dbReference>
<comment type="similarity">
    <text evidence="2">Belongs to the WD repeat DCAF13/WDSOF1 family.</text>
</comment>
<dbReference type="PRINTS" id="PR00320">
    <property type="entry name" value="GPROTEINBRPT"/>
</dbReference>
<feature type="repeat" description="WD" evidence="9">
    <location>
        <begin position="392"/>
        <end position="433"/>
    </location>
</feature>
<dbReference type="InterPro" id="IPR036322">
    <property type="entry name" value="WD40_repeat_dom_sf"/>
</dbReference>
<dbReference type="InterPro" id="IPR015943">
    <property type="entry name" value="WD40/YVTN_repeat-like_dom_sf"/>
</dbReference>
<protein>
    <recommendedName>
        <fullName evidence="3">DDB1- and CUL4-associated factor 13</fullName>
    </recommendedName>
    <alternativeName>
        <fullName evidence="8">WD repeat and SOF domain-containing protein 1</fullName>
    </alternativeName>
</protein>
<evidence type="ECO:0000256" key="8">
    <source>
        <dbReference type="ARBA" id="ARBA00032239"/>
    </source>
</evidence>
<feature type="compositionally biased region" description="Basic and acidic residues" evidence="10">
    <location>
        <begin position="503"/>
        <end position="516"/>
    </location>
</feature>
<dbReference type="SUPFAM" id="SSF50978">
    <property type="entry name" value="WD40 repeat-like"/>
    <property type="match status" value="1"/>
</dbReference>
<keyword evidence="7" id="KW-0687">Ribonucleoprotein</keyword>
<evidence type="ECO:0000259" key="11">
    <source>
        <dbReference type="Pfam" id="PF04158"/>
    </source>
</evidence>
<evidence type="ECO:0000256" key="10">
    <source>
        <dbReference type="SAM" id="MobiDB-lite"/>
    </source>
</evidence>
<organism evidence="12 13">
    <name type="scientific">Cyclotella cryptica</name>
    <dbReference type="NCBI Taxonomy" id="29204"/>
    <lineage>
        <taxon>Eukaryota</taxon>
        <taxon>Sar</taxon>
        <taxon>Stramenopiles</taxon>
        <taxon>Ochrophyta</taxon>
        <taxon>Bacillariophyta</taxon>
        <taxon>Coscinodiscophyceae</taxon>
        <taxon>Thalassiosirophycidae</taxon>
        <taxon>Stephanodiscales</taxon>
        <taxon>Stephanodiscaceae</taxon>
        <taxon>Cyclotella</taxon>
    </lineage>
</organism>
<dbReference type="InterPro" id="IPR007287">
    <property type="entry name" value="Sof1"/>
</dbReference>
<feature type="compositionally biased region" description="Low complexity" evidence="10">
    <location>
        <begin position="7"/>
        <end position="19"/>
    </location>
</feature>
<dbReference type="Pfam" id="PF04158">
    <property type="entry name" value="Sof1"/>
    <property type="match status" value="1"/>
</dbReference>
<dbReference type="PANTHER" id="PTHR22851:SF0">
    <property type="entry name" value="DDB1- AND CUL4-ASSOCIATED FACTOR 13"/>
    <property type="match status" value="1"/>
</dbReference>
<dbReference type="GO" id="GO:1990904">
    <property type="term" value="C:ribonucleoprotein complex"/>
    <property type="evidence" value="ECO:0007669"/>
    <property type="project" value="UniProtKB-KW"/>
</dbReference>
<feature type="compositionally biased region" description="Basic residues" evidence="10">
    <location>
        <begin position="161"/>
        <end position="178"/>
    </location>
</feature>
<keyword evidence="5" id="KW-0677">Repeat</keyword>
<dbReference type="InterPro" id="IPR051733">
    <property type="entry name" value="WD_repeat_DCAF13/WDSOF1"/>
</dbReference>
<evidence type="ECO:0000256" key="2">
    <source>
        <dbReference type="ARBA" id="ARBA00005649"/>
    </source>
</evidence>